<evidence type="ECO:0000313" key="2">
    <source>
        <dbReference type="Proteomes" id="UP000186878"/>
    </source>
</evidence>
<organism evidence="1 2">
    <name type="scientific">Salinicola socius</name>
    <dbReference type="NCBI Taxonomy" id="404433"/>
    <lineage>
        <taxon>Bacteria</taxon>
        <taxon>Pseudomonadati</taxon>
        <taxon>Pseudomonadota</taxon>
        <taxon>Gammaproteobacteria</taxon>
        <taxon>Oceanospirillales</taxon>
        <taxon>Halomonadaceae</taxon>
        <taxon>Salinicola</taxon>
    </lineage>
</organism>
<accession>A0A1Q8SUY9</accession>
<name>A0A1Q8SUY9_9GAMM</name>
<dbReference type="AlphaFoldDB" id="A0A1Q8SUY9"/>
<sequence>MYRSDNGNLYRYAIAAINHGGEIVIDFDIKHLYDAEAVAALITSQGYADGSELERVSRK</sequence>
<comment type="caution">
    <text evidence="1">The sequence shown here is derived from an EMBL/GenBank/DDBJ whole genome shotgun (WGS) entry which is preliminary data.</text>
</comment>
<dbReference type="Proteomes" id="UP000186878">
    <property type="component" value="Unassembled WGS sequence"/>
</dbReference>
<gene>
    <name evidence="1" type="ORF">BTW07_04370</name>
</gene>
<protein>
    <submittedName>
        <fullName evidence="1">Uncharacterized protein</fullName>
    </submittedName>
</protein>
<reference evidence="1 2" key="1">
    <citation type="submission" date="2016-12" db="EMBL/GenBank/DDBJ databases">
        <title>Draft genome sequences of strains Salinicola socius SMB35, Salinicola sp. MH3R3-1 and Chromohalobacter sp. SMB17 from the Verkhnekamsk potash mining region of Russia.</title>
        <authorList>
            <person name="Mavrodi D.V."/>
            <person name="Olsson B.E."/>
            <person name="Korsakova E.S."/>
            <person name="Pyankova A."/>
            <person name="Mavrodi O.V."/>
            <person name="Plotnikova E.G."/>
        </authorList>
    </citation>
    <scope>NUCLEOTIDE SEQUENCE [LARGE SCALE GENOMIC DNA]</scope>
    <source>
        <strain evidence="1 2">SMB35</strain>
    </source>
</reference>
<proteinExistence type="predicted"/>
<evidence type="ECO:0000313" key="1">
    <source>
        <dbReference type="EMBL" id="OLO05269.1"/>
    </source>
</evidence>
<keyword evidence="2" id="KW-1185">Reference proteome</keyword>
<dbReference type="EMBL" id="MSDO01000004">
    <property type="protein sequence ID" value="OLO05269.1"/>
    <property type="molecule type" value="Genomic_DNA"/>
</dbReference>